<dbReference type="InterPro" id="IPR019734">
    <property type="entry name" value="TPR_rpt"/>
</dbReference>
<accession>A0A494XJV8</accession>
<dbReference type="SUPFAM" id="SSF48452">
    <property type="entry name" value="TPR-like"/>
    <property type="match status" value="1"/>
</dbReference>
<proteinExistence type="predicted"/>
<dbReference type="EMBL" id="RBZV01000004">
    <property type="protein sequence ID" value="RKP48429.1"/>
    <property type="molecule type" value="Genomic_DNA"/>
</dbReference>
<organism evidence="2 3">
    <name type="scientific">Trinickia fusca</name>
    <dbReference type="NCBI Taxonomy" id="2419777"/>
    <lineage>
        <taxon>Bacteria</taxon>
        <taxon>Pseudomonadati</taxon>
        <taxon>Pseudomonadota</taxon>
        <taxon>Betaproteobacteria</taxon>
        <taxon>Burkholderiales</taxon>
        <taxon>Burkholderiaceae</taxon>
        <taxon>Trinickia</taxon>
    </lineage>
</organism>
<evidence type="ECO:0000313" key="2">
    <source>
        <dbReference type="EMBL" id="RKP48429.1"/>
    </source>
</evidence>
<dbReference type="Proteomes" id="UP000280434">
    <property type="component" value="Unassembled WGS sequence"/>
</dbReference>
<evidence type="ECO:0000256" key="1">
    <source>
        <dbReference type="SAM" id="MobiDB-lite"/>
    </source>
</evidence>
<dbReference type="SMART" id="SM00028">
    <property type="entry name" value="TPR"/>
    <property type="match status" value="3"/>
</dbReference>
<keyword evidence="3" id="KW-1185">Reference proteome</keyword>
<dbReference type="InterPro" id="IPR011990">
    <property type="entry name" value="TPR-like_helical_dom_sf"/>
</dbReference>
<dbReference type="RefSeq" id="WP_121278278.1">
    <property type="nucleotide sequence ID" value="NZ_RBZV01000004.1"/>
</dbReference>
<evidence type="ECO:0000313" key="3">
    <source>
        <dbReference type="Proteomes" id="UP000280434"/>
    </source>
</evidence>
<comment type="caution">
    <text evidence="2">The sequence shown here is derived from an EMBL/GenBank/DDBJ whole genome shotgun (WGS) entry which is preliminary data.</text>
</comment>
<dbReference type="AlphaFoldDB" id="A0A494XJV8"/>
<dbReference type="OrthoDB" id="8776071at2"/>
<feature type="region of interest" description="Disordered" evidence="1">
    <location>
        <begin position="167"/>
        <end position="191"/>
    </location>
</feature>
<reference evidence="2 3" key="1">
    <citation type="submission" date="2018-10" db="EMBL/GenBank/DDBJ databases">
        <title>Paraburkholderia sp. 7MK8-2, isolated from soil.</title>
        <authorList>
            <person name="Gao Z.-H."/>
            <person name="Qiu L.-H."/>
        </authorList>
    </citation>
    <scope>NUCLEOTIDE SEQUENCE [LARGE SCALE GENOMIC DNA]</scope>
    <source>
        <strain evidence="2 3">7MK8-2</strain>
    </source>
</reference>
<dbReference type="Gene3D" id="1.25.40.10">
    <property type="entry name" value="Tetratricopeptide repeat domain"/>
    <property type="match status" value="1"/>
</dbReference>
<name>A0A494XJV8_9BURK</name>
<sequence length="191" mass="20487">MTDSQNAALAAYEEALQRASTALAAHDTDAAFAALDDALVAQPGSAVPHFLRAAEFARTGRIDDAENAFTLALVQDPSLHIARFQLGLLHLTSGKPAHAILAWQGLDALPETHALRLFAKGLAQLAQDRFDEARDALERGMRANTDNAALNADMNKVIEKIAALTSEQPGHEEPSESNHFLVSGYGKQTLH</sequence>
<protein>
    <submittedName>
        <fullName evidence="2">Uncharacterized protein</fullName>
    </submittedName>
</protein>
<gene>
    <name evidence="2" type="ORF">D7S89_14080</name>
</gene>